<dbReference type="AlphaFoldDB" id="J5J836"/>
<evidence type="ECO:0000313" key="3">
    <source>
        <dbReference type="Proteomes" id="UP000002762"/>
    </source>
</evidence>
<dbReference type="InterPro" id="IPR036852">
    <property type="entry name" value="Peptidase_S8/S53_dom_sf"/>
</dbReference>
<feature type="region of interest" description="Disordered" evidence="1">
    <location>
        <begin position="68"/>
        <end position="101"/>
    </location>
</feature>
<evidence type="ECO:0000256" key="1">
    <source>
        <dbReference type="SAM" id="MobiDB-lite"/>
    </source>
</evidence>
<gene>
    <name evidence="2" type="ORF">BBA_08464</name>
</gene>
<organism evidence="2 3">
    <name type="scientific">Beauveria bassiana (strain ARSEF 2860)</name>
    <name type="common">White muscardine disease fungus</name>
    <name type="synonym">Tritirachium shiotae</name>
    <dbReference type="NCBI Taxonomy" id="655819"/>
    <lineage>
        <taxon>Eukaryota</taxon>
        <taxon>Fungi</taxon>
        <taxon>Dikarya</taxon>
        <taxon>Ascomycota</taxon>
        <taxon>Pezizomycotina</taxon>
        <taxon>Sordariomycetes</taxon>
        <taxon>Hypocreomycetidae</taxon>
        <taxon>Hypocreales</taxon>
        <taxon>Cordycipitaceae</taxon>
        <taxon>Beauveria</taxon>
    </lineage>
</organism>
<accession>J5J836</accession>
<dbReference type="GO" id="GO:0006508">
    <property type="term" value="P:proteolysis"/>
    <property type="evidence" value="ECO:0007669"/>
    <property type="project" value="InterPro"/>
</dbReference>
<sequence>MKIDVQSQFWTIETEAPRLQKIIHQLSPRLAQFIANYRQRASSIHDGRKRFRPAKVAIIDNGILSMDPPSATRVASPTRPEAPADVHDRSGKSNSSSKQHLQSQETLMADNLWARICAGKSFVYERDSLSPWYLASNPHGTQMANLVCAIDPLCQLFIAKIADSHYGY</sequence>
<evidence type="ECO:0000313" key="2">
    <source>
        <dbReference type="EMBL" id="EJP62553.1"/>
    </source>
</evidence>
<proteinExistence type="predicted"/>
<dbReference type="SUPFAM" id="SSF52743">
    <property type="entry name" value="Subtilisin-like"/>
    <property type="match status" value="1"/>
</dbReference>
<dbReference type="GO" id="GO:0004252">
    <property type="term" value="F:serine-type endopeptidase activity"/>
    <property type="evidence" value="ECO:0007669"/>
    <property type="project" value="InterPro"/>
</dbReference>
<dbReference type="RefSeq" id="XP_008601783.1">
    <property type="nucleotide sequence ID" value="XM_008603561.1"/>
</dbReference>
<reference evidence="2 3" key="1">
    <citation type="journal article" date="2012" name="Sci. Rep.">
        <title>Genomic perspectives on the evolution of fungal entomopathogenicity in Beauveria bassiana.</title>
        <authorList>
            <person name="Xiao G."/>
            <person name="Ying S.H."/>
            <person name="Zheng P."/>
            <person name="Wang Z.L."/>
            <person name="Zhang S."/>
            <person name="Xie X.Q."/>
            <person name="Shang Y."/>
            <person name="St Leger R.J."/>
            <person name="Zhao G.P."/>
            <person name="Wang C."/>
            <person name="Feng M.G."/>
        </authorList>
    </citation>
    <scope>NUCLEOTIDE SEQUENCE [LARGE SCALE GENOMIC DNA]</scope>
    <source>
        <strain evidence="2 3">ARSEF 2860</strain>
    </source>
</reference>
<keyword evidence="3" id="KW-1185">Reference proteome</keyword>
<name>J5J836_BEAB2</name>
<dbReference type="EMBL" id="JH725184">
    <property type="protein sequence ID" value="EJP62553.1"/>
    <property type="molecule type" value="Genomic_DNA"/>
</dbReference>
<protein>
    <submittedName>
        <fullName evidence="2">Serine proteinase-like protein</fullName>
    </submittedName>
</protein>
<dbReference type="GeneID" id="19891476"/>
<dbReference type="Proteomes" id="UP000002762">
    <property type="component" value="Unassembled WGS sequence"/>
</dbReference>
<dbReference type="InParanoid" id="J5J836"/>
<feature type="compositionally biased region" description="Polar residues" evidence="1">
    <location>
        <begin position="92"/>
        <end position="101"/>
    </location>
</feature>
<dbReference type="STRING" id="655819.J5J836"/>
<dbReference type="HOGENOM" id="CLU_1586178_0_0_1"/>
<feature type="compositionally biased region" description="Basic and acidic residues" evidence="1">
    <location>
        <begin position="82"/>
        <end position="91"/>
    </location>
</feature>